<gene>
    <name evidence="2" type="ORF">QLQ12_32560</name>
</gene>
<dbReference type="RefSeq" id="WP_282764381.1">
    <property type="nucleotide sequence ID" value="NZ_JASCTH010000025.1"/>
</dbReference>
<feature type="compositionally biased region" description="Basic residues" evidence="1">
    <location>
        <begin position="69"/>
        <end position="80"/>
    </location>
</feature>
<accession>A0ABT6WUC2</accession>
<name>A0ABT6WUC2_9ACTN</name>
<reference evidence="2 3" key="1">
    <citation type="submission" date="2023-05" db="EMBL/GenBank/DDBJ databases">
        <title>Actinoplanes sp. NEAU-A12 genome sequencing.</title>
        <authorList>
            <person name="Wang Z.-S."/>
        </authorList>
    </citation>
    <scope>NUCLEOTIDE SEQUENCE [LARGE SCALE GENOMIC DNA]</scope>
    <source>
        <strain evidence="2 3">NEAU-A12</strain>
    </source>
</reference>
<organism evidence="2 3">
    <name type="scientific">Actinoplanes sandaracinus</name>
    <dbReference type="NCBI Taxonomy" id="3045177"/>
    <lineage>
        <taxon>Bacteria</taxon>
        <taxon>Bacillati</taxon>
        <taxon>Actinomycetota</taxon>
        <taxon>Actinomycetes</taxon>
        <taxon>Micromonosporales</taxon>
        <taxon>Micromonosporaceae</taxon>
        <taxon>Actinoplanes</taxon>
    </lineage>
</organism>
<dbReference type="Proteomes" id="UP001241758">
    <property type="component" value="Unassembled WGS sequence"/>
</dbReference>
<comment type="caution">
    <text evidence="2">The sequence shown here is derived from an EMBL/GenBank/DDBJ whole genome shotgun (WGS) entry which is preliminary data.</text>
</comment>
<keyword evidence="3" id="KW-1185">Reference proteome</keyword>
<evidence type="ECO:0000313" key="3">
    <source>
        <dbReference type="Proteomes" id="UP001241758"/>
    </source>
</evidence>
<dbReference type="EMBL" id="JASCTH010000025">
    <property type="protein sequence ID" value="MDI6103352.1"/>
    <property type="molecule type" value="Genomic_DNA"/>
</dbReference>
<evidence type="ECO:0000313" key="2">
    <source>
        <dbReference type="EMBL" id="MDI6103352.1"/>
    </source>
</evidence>
<feature type="compositionally biased region" description="Low complexity" evidence="1">
    <location>
        <begin position="54"/>
        <end position="68"/>
    </location>
</feature>
<sequence length="80" mass="8491">MRDILLDGEGTVAWGGDLNPVKASHFHIAARPGDDVLARVAARPDTSAHTSRPRAQTAGTVAAPATPARRAKARAMPRRR</sequence>
<feature type="region of interest" description="Disordered" evidence="1">
    <location>
        <begin position="43"/>
        <end position="80"/>
    </location>
</feature>
<evidence type="ECO:0000256" key="1">
    <source>
        <dbReference type="SAM" id="MobiDB-lite"/>
    </source>
</evidence>
<protein>
    <submittedName>
        <fullName evidence="2">Uncharacterized protein</fullName>
    </submittedName>
</protein>
<proteinExistence type="predicted"/>